<reference evidence="1" key="1">
    <citation type="submission" date="2018-05" db="EMBL/GenBank/DDBJ databases">
        <authorList>
            <person name="Lanie J.A."/>
            <person name="Ng W.-L."/>
            <person name="Kazmierczak K.M."/>
            <person name="Andrzejewski T.M."/>
            <person name="Davidsen T.M."/>
            <person name="Wayne K.J."/>
            <person name="Tettelin H."/>
            <person name="Glass J.I."/>
            <person name="Rusch D."/>
            <person name="Podicherti R."/>
            <person name="Tsui H.-C.T."/>
            <person name="Winkler M.E."/>
        </authorList>
    </citation>
    <scope>NUCLEOTIDE SEQUENCE</scope>
</reference>
<feature type="non-terminal residue" evidence="1">
    <location>
        <position position="227"/>
    </location>
</feature>
<dbReference type="AlphaFoldDB" id="A0A383F8I1"/>
<sequence>TSPKNPSKDAPAFSVADALRDPKRILLIPDNQPGGIFIAAPKFWAIRECYPEASLDLLAHTKKEFIAKGLPFFDQTILYDNFILPFGPRRREVIDRLTSREYDLAFCFSHNEDFCPAYYCYKSGAQVRVGFQSGEIAFFNIRIVPKAEATYEPDRLSLLLDILGIPESKEGVSWSVSREGARMIRDRYLVGSRKGERLIGLDVSTAQGDTPTSKQFLAIARAATKLP</sequence>
<dbReference type="GO" id="GO:0005829">
    <property type="term" value="C:cytosol"/>
    <property type="evidence" value="ECO:0007669"/>
    <property type="project" value="TreeGrafter"/>
</dbReference>
<dbReference type="Gene3D" id="3.40.50.2000">
    <property type="entry name" value="Glycogen Phosphorylase B"/>
    <property type="match status" value="1"/>
</dbReference>
<dbReference type="SUPFAM" id="SSF53756">
    <property type="entry name" value="UDP-Glycosyltransferase/glycogen phosphorylase"/>
    <property type="match status" value="1"/>
</dbReference>
<dbReference type="PANTHER" id="PTHR30160">
    <property type="entry name" value="TETRAACYLDISACCHARIDE 4'-KINASE-RELATED"/>
    <property type="match status" value="1"/>
</dbReference>
<dbReference type="GO" id="GO:0009244">
    <property type="term" value="P:lipopolysaccharide core region biosynthetic process"/>
    <property type="evidence" value="ECO:0007669"/>
    <property type="project" value="TreeGrafter"/>
</dbReference>
<accession>A0A383F8I1</accession>
<dbReference type="InterPro" id="IPR051199">
    <property type="entry name" value="LPS_LOS_Heptosyltrfase"/>
</dbReference>
<name>A0A383F8I1_9ZZZZ</name>
<organism evidence="1">
    <name type="scientific">marine metagenome</name>
    <dbReference type="NCBI Taxonomy" id="408172"/>
    <lineage>
        <taxon>unclassified sequences</taxon>
        <taxon>metagenomes</taxon>
        <taxon>ecological metagenomes</taxon>
    </lineage>
</organism>
<proteinExistence type="predicted"/>
<feature type="non-terminal residue" evidence="1">
    <location>
        <position position="1"/>
    </location>
</feature>
<dbReference type="EMBL" id="UINC01231954">
    <property type="protein sequence ID" value="SVE64715.1"/>
    <property type="molecule type" value="Genomic_DNA"/>
</dbReference>
<protein>
    <submittedName>
        <fullName evidence="1">Uncharacterized protein</fullName>
    </submittedName>
</protein>
<dbReference type="GO" id="GO:0008713">
    <property type="term" value="F:ADP-heptose-lipopolysaccharide heptosyltransferase activity"/>
    <property type="evidence" value="ECO:0007669"/>
    <property type="project" value="TreeGrafter"/>
</dbReference>
<gene>
    <name evidence="1" type="ORF">METZ01_LOCUS517569</name>
</gene>
<evidence type="ECO:0000313" key="1">
    <source>
        <dbReference type="EMBL" id="SVE64715.1"/>
    </source>
</evidence>